<evidence type="ECO:0000256" key="1">
    <source>
        <dbReference type="SAM" id="MobiDB-lite"/>
    </source>
</evidence>
<dbReference type="EMBL" id="HBIB01006629">
    <property type="protein sequence ID" value="CAE0241936.1"/>
    <property type="molecule type" value="Transcribed_RNA"/>
</dbReference>
<dbReference type="GO" id="GO:0003924">
    <property type="term" value="F:GTPase activity"/>
    <property type="evidence" value="ECO:0007669"/>
    <property type="project" value="InterPro"/>
</dbReference>
<sequence>MASSHRKANGTISTSNTSTPEPSVYCVGKWYRFLNASEKEDGELSLQYSKDVLSELERSPSSVIIGNMGGLQTGKSTFGKFFMQTSNHTHKEKSEGQSYAGRSGHKHTKGILCQIAPPNASTKPSMVLLDSQGLGDSESHRVHAVYTSVLFSVSDMIVFHARGTLDRLFIDSFLRAAEGRSILRCGGMAAKEQEDREPPYCVLLMHDATAYLDEIDANKKEGVKMPYDVTHSPTFTKVLKSFAEVASGEGGGNQILDLRDEGRFFAFALPPPTRKQHNFLKQGETNLQELCRVEEEESGSGDFADGLAKVMAELDVIVDKVAKSEQRSSGTEFARDIISSIDASRNIHYNERSVGEHYESSRLKKLGDRANEGVQEFKKSIEACLQDPMLQYNDLNAKCEEMASSVVQEFVRGALESSMINKAELDEVLEQVKSVAVTAQYSILARYKEMHPPTQRLDADSTGENVRLCGRASVSRLEPFSPESKKRRGSCCLFGRIPTLIVWIVTNVMVRPIWSYVKRTKCFHKAWPYMERLCIKVTAKVPLIGGATNNFMEWLKKE</sequence>
<protein>
    <recommendedName>
        <fullName evidence="2">Guanylate-binding protein N-terminal domain-containing protein</fullName>
    </recommendedName>
</protein>
<organism evidence="3">
    <name type="scientific">Palpitomonas bilix</name>
    <dbReference type="NCBI Taxonomy" id="652834"/>
    <lineage>
        <taxon>Eukaryota</taxon>
        <taxon>Eukaryota incertae sedis</taxon>
    </lineage>
</organism>
<feature type="compositionally biased region" description="Polar residues" evidence="1">
    <location>
        <begin position="10"/>
        <end position="20"/>
    </location>
</feature>
<dbReference type="InterPro" id="IPR015894">
    <property type="entry name" value="Guanylate-bd_N"/>
</dbReference>
<dbReference type="AlphaFoldDB" id="A0A7S3G0R7"/>
<accession>A0A7S3G0R7</accession>
<evidence type="ECO:0000259" key="2">
    <source>
        <dbReference type="Pfam" id="PF02263"/>
    </source>
</evidence>
<feature type="domain" description="Guanylate-binding protein N-terminal" evidence="2">
    <location>
        <begin position="46"/>
        <end position="145"/>
    </location>
</feature>
<dbReference type="GO" id="GO:0005525">
    <property type="term" value="F:GTP binding"/>
    <property type="evidence" value="ECO:0007669"/>
    <property type="project" value="InterPro"/>
</dbReference>
<feature type="region of interest" description="Disordered" evidence="1">
    <location>
        <begin position="1"/>
        <end position="20"/>
    </location>
</feature>
<dbReference type="InterPro" id="IPR027417">
    <property type="entry name" value="P-loop_NTPase"/>
</dbReference>
<reference evidence="3" key="1">
    <citation type="submission" date="2021-01" db="EMBL/GenBank/DDBJ databases">
        <authorList>
            <person name="Corre E."/>
            <person name="Pelletier E."/>
            <person name="Niang G."/>
            <person name="Scheremetjew M."/>
            <person name="Finn R."/>
            <person name="Kale V."/>
            <person name="Holt S."/>
            <person name="Cochrane G."/>
            <person name="Meng A."/>
            <person name="Brown T."/>
            <person name="Cohen L."/>
        </authorList>
    </citation>
    <scope>NUCLEOTIDE SEQUENCE</scope>
    <source>
        <strain evidence="3">NIES-2562</strain>
    </source>
</reference>
<dbReference type="Pfam" id="PF02263">
    <property type="entry name" value="GBP"/>
    <property type="match status" value="1"/>
</dbReference>
<proteinExistence type="predicted"/>
<evidence type="ECO:0000313" key="3">
    <source>
        <dbReference type="EMBL" id="CAE0241936.1"/>
    </source>
</evidence>
<dbReference type="Gene3D" id="3.40.50.300">
    <property type="entry name" value="P-loop containing nucleotide triphosphate hydrolases"/>
    <property type="match status" value="1"/>
</dbReference>
<gene>
    <name evidence="3" type="ORF">PBIL07802_LOCUS4098</name>
</gene>
<name>A0A7S3G0R7_9EUKA</name>